<dbReference type="EMBL" id="KR053198">
    <property type="protein sequence ID" value="AKI28636.1"/>
    <property type="molecule type" value="Genomic_DNA"/>
</dbReference>
<dbReference type="KEGG" id="vg:28800035"/>
<proteinExistence type="predicted"/>
<dbReference type="Proteomes" id="UP000207679">
    <property type="component" value="Segment"/>
</dbReference>
<dbReference type="GeneID" id="28800035"/>
<keyword evidence="2" id="KW-1185">Reference proteome</keyword>
<organism evidence="1 2">
    <name type="scientific">Gordonia phage GMA5</name>
    <dbReference type="NCBI Taxonomy" id="1647472"/>
    <lineage>
        <taxon>Viruses</taxon>
        <taxon>Duplodnaviria</taxon>
        <taxon>Heunggongvirae</taxon>
        <taxon>Uroviricota</taxon>
        <taxon>Caudoviricetes</taxon>
        <taxon>Grutrevirus</taxon>
        <taxon>Grutrevirus GMA5</taxon>
    </lineage>
</organism>
<name>A0A0K0MWF0_9CAUD</name>
<evidence type="ECO:0000313" key="1">
    <source>
        <dbReference type="EMBL" id="AKI28636.1"/>
    </source>
</evidence>
<sequence length="61" mass="6329">MSDAADKLGTLKPAQHRRVLALAAARDTLGGRNVFGSNGVDATPVITVAHFILTGEHSTDS</sequence>
<protein>
    <submittedName>
        <fullName evidence="1">Uncharacterized protein</fullName>
    </submittedName>
</protein>
<accession>A0A0K0MWF0</accession>
<dbReference type="RefSeq" id="YP_009273619.1">
    <property type="nucleotide sequence ID" value="NC_030907.1"/>
</dbReference>
<reference evidence="1 2" key="1">
    <citation type="journal article" date="2015" name="PLoS ONE">
        <title>Lysis to Kill: Evaluation of the Lytic Abilities, and Genomics of Nine Bacteriophages Infective for Gordonia spp. and Their Potential Use in Activated Sludge Foam Biocontrol.</title>
        <authorList>
            <person name="Dyson Z.A."/>
            <person name="Tucci J."/>
            <person name="Seviour R.J."/>
            <person name="Petrovski S."/>
        </authorList>
    </citation>
    <scope>NUCLEOTIDE SEQUENCE [LARGE SCALE GENOMIC DNA]</scope>
</reference>
<evidence type="ECO:0000313" key="2">
    <source>
        <dbReference type="Proteomes" id="UP000207679"/>
    </source>
</evidence>
<gene>
    <name evidence="1" type="ORF">GMA5_22</name>
</gene>